<name>A0ABY5INA6_9FLAO</name>
<accession>A0ABY5INA6</accession>
<dbReference type="InterPro" id="IPR036188">
    <property type="entry name" value="FAD/NAD-bd_sf"/>
</dbReference>
<comment type="cofactor">
    <cofactor evidence="1">
        <name>FAD</name>
        <dbReference type="ChEBI" id="CHEBI:57692"/>
    </cofactor>
</comment>
<keyword evidence="7" id="KW-1185">Reference proteome</keyword>
<dbReference type="NCBIfam" id="TIGR01811">
    <property type="entry name" value="sdhA_Bsu"/>
    <property type="match status" value="1"/>
</dbReference>
<dbReference type="Gene3D" id="3.90.700.10">
    <property type="entry name" value="Succinate dehydrogenase/fumarate reductase flavoprotein, catalytic domain"/>
    <property type="match status" value="1"/>
</dbReference>
<organism evidence="6 7">
    <name type="scientific">Flavobacterium cerinum</name>
    <dbReference type="NCBI Taxonomy" id="2502784"/>
    <lineage>
        <taxon>Bacteria</taxon>
        <taxon>Pseudomonadati</taxon>
        <taxon>Bacteroidota</taxon>
        <taxon>Flavobacteriia</taxon>
        <taxon>Flavobacteriales</taxon>
        <taxon>Flavobacteriaceae</taxon>
        <taxon>Flavobacterium</taxon>
    </lineage>
</organism>
<dbReference type="InterPro" id="IPR027477">
    <property type="entry name" value="Succ_DH/fumarate_Rdtase_cat_sf"/>
</dbReference>
<dbReference type="InterPro" id="IPR003953">
    <property type="entry name" value="FAD-dep_OxRdtase_2_FAD-bd"/>
</dbReference>
<evidence type="ECO:0000256" key="2">
    <source>
        <dbReference type="ARBA" id="ARBA00022630"/>
    </source>
</evidence>
<dbReference type="Proteomes" id="UP001059844">
    <property type="component" value="Chromosome"/>
</dbReference>
<dbReference type="Gene3D" id="3.50.50.60">
    <property type="entry name" value="FAD/NAD(P)-binding domain"/>
    <property type="match status" value="1"/>
</dbReference>
<dbReference type="PANTHER" id="PTHR11632">
    <property type="entry name" value="SUCCINATE DEHYDROGENASE 2 FLAVOPROTEIN SUBUNIT"/>
    <property type="match status" value="1"/>
</dbReference>
<evidence type="ECO:0000313" key="6">
    <source>
        <dbReference type="EMBL" id="UUC44275.1"/>
    </source>
</evidence>
<dbReference type="EMBL" id="CP101751">
    <property type="protein sequence ID" value="UUC44275.1"/>
    <property type="molecule type" value="Genomic_DNA"/>
</dbReference>
<dbReference type="SUPFAM" id="SSF46977">
    <property type="entry name" value="Succinate dehydrogenase/fumarate reductase flavoprotein C-terminal domain"/>
    <property type="match status" value="1"/>
</dbReference>
<evidence type="ECO:0000259" key="5">
    <source>
        <dbReference type="Pfam" id="PF02910"/>
    </source>
</evidence>
<feature type="domain" description="FAD-dependent oxidoreductase 2 FAD-binding" evidence="4">
    <location>
        <begin position="35"/>
        <end position="441"/>
    </location>
</feature>
<evidence type="ECO:0000313" key="7">
    <source>
        <dbReference type="Proteomes" id="UP001059844"/>
    </source>
</evidence>
<dbReference type="SUPFAM" id="SSF51905">
    <property type="entry name" value="FAD/NAD(P)-binding domain"/>
    <property type="match status" value="1"/>
</dbReference>
<dbReference type="PRINTS" id="PR00368">
    <property type="entry name" value="FADPNR"/>
</dbReference>
<dbReference type="Gene3D" id="1.20.58.100">
    <property type="entry name" value="Fumarate reductase/succinate dehydrogenase flavoprotein-like, C-terminal domain"/>
    <property type="match status" value="1"/>
</dbReference>
<evidence type="ECO:0000259" key="4">
    <source>
        <dbReference type="Pfam" id="PF00890"/>
    </source>
</evidence>
<dbReference type="InterPro" id="IPR011280">
    <property type="entry name" value="Succ_DH/Fum_Rdt_flav_su"/>
</dbReference>
<keyword evidence="2" id="KW-0285">Flavoprotein</keyword>
<sequence>MNIDAKIPKGPLEEKWANYKKTAKLVNPANRKKIDVIVVGTGLAGSSVAASLGEMGYNVKSFCFQDSARRAHSVAAQGGVNAAKNYKNDGDSVYRMFVDTLKGGDFRAREANVYRMAECSLNLIDQAVAQGVPFGREYGGYLNNRSFGGVQVSRTFYARGQTGQQLLIGAYQALMRQVSKKTVQLHTRHEMLDLVVIDGKARGIIVRNLDTGAIERHAAHAVVLATGGFGKIYYLSTLAMGCNGSAIWRAHKKGALMASPSWTQIHPTSLPQSGDYQSKLTLMSESLRNDGRIWVPLKENEQRQANAIPEEERDYYLERRYPAFGNLAPRDIASRAAKERIDAGFGVGALKNAVYLDFSKALREQGAAKIKEKYGNLFDMYRKITGIDAYKEPMMISPAAHFSMGGLWVDYELMTTIPGLFALGEANFADHGANRLGANSLLQASVDGYFIAPYTMANYLSTEIHTGKIATDHPAFEEAEKNVTAQLNRFINSKGNKTVDYYHKALGKLLYDYCGLSRNESGLKYAIEEIGKLRNEFYENVHIPGKTDTLNSELEKAGRVADYLEIGELMCYDALTRNESCGAHFREEYQTPDGEAMRNDAEFQFISAWEWTGKDNEPKLHKEQLEFENVKPIVRSYK</sequence>
<dbReference type="SUPFAM" id="SSF56425">
    <property type="entry name" value="Succinate dehydrogenase/fumarate reductase flavoprotein, catalytic domain"/>
    <property type="match status" value="1"/>
</dbReference>
<dbReference type="PANTHER" id="PTHR11632:SF53">
    <property type="entry name" value="SUCCINATE DEHYDROGENASE FLAVOPROTEIN SUBUNIT"/>
    <property type="match status" value="1"/>
</dbReference>
<keyword evidence="3" id="KW-0560">Oxidoreductase</keyword>
<evidence type="ECO:0000256" key="1">
    <source>
        <dbReference type="ARBA" id="ARBA00001974"/>
    </source>
</evidence>
<protein>
    <submittedName>
        <fullName evidence="6">Fumarate reductase/succinate dehydrogenase flavoprotein subunit</fullName>
    </submittedName>
</protein>
<dbReference type="RefSeq" id="WP_256549949.1">
    <property type="nucleotide sequence ID" value="NZ_CP101751.1"/>
</dbReference>
<dbReference type="Pfam" id="PF02910">
    <property type="entry name" value="Succ_DH_flav_C"/>
    <property type="match status" value="1"/>
</dbReference>
<gene>
    <name evidence="6" type="ORF">NOX80_11590</name>
</gene>
<dbReference type="InterPro" id="IPR037099">
    <property type="entry name" value="Fum_R/Succ_DH_flav-like_C_sf"/>
</dbReference>
<evidence type="ECO:0000256" key="3">
    <source>
        <dbReference type="ARBA" id="ARBA00023002"/>
    </source>
</evidence>
<proteinExistence type="predicted"/>
<dbReference type="NCBIfam" id="NF005749">
    <property type="entry name" value="PRK07573.1"/>
    <property type="match status" value="1"/>
</dbReference>
<dbReference type="InterPro" id="IPR030664">
    <property type="entry name" value="SdhA/FrdA/AprA"/>
</dbReference>
<feature type="domain" description="Fumarate reductase/succinate dehydrogenase flavoprotein-like C-terminal" evidence="5">
    <location>
        <begin position="503"/>
        <end position="637"/>
    </location>
</feature>
<reference evidence="6" key="1">
    <citation type="submission" date="2022-07" db="EMBL/GenBank/DDBJ databases">
        <title>Isolation, identification, and degradation of a PFOSA degrading strain from sewage treatment plant.</title>
        <authorList>
            <person name="Zhang L."/>
            <person name="Huo Y."/>
        </authorList>
    </citation>
    <scope>NUCLEOTIDE SEQUENCE</scope>
    <source>
        <strain evidence="6">C1</strain>
    </source>
</reference>
<dbReference type="Pfam" id="PF00890">
    <property type="entry name" value="FAD_binding_2"/>
    <property type="match status" value="1"/>
</dbReference>
<dbReference type="InterPro" id="IPR015939">
    <property type="entry name" value="Fum_Rdtase/Succ_DH_flav-like_C"/>
</dbReference>